<dbReference type="GO" id="GO:0006412">
    <property type="term" value="P:translation"/>
    <property type="evidence" value="ECO:0007669"/>
    <property type="project" value="UniProtKB-KW"/>
</dbReference>
<evidence type="ECO:0000256" key="8">
    <source>
        <dbReference type="ARBA" id="ARBA00022782"/>
    </source>
</evidence>
<dbReference type="InterPro" id="IPR004046">
    <property type="entry name" value="GST_C"/>
</dbReference>
<dbReference type="PANTHER" id="PTHR13438">
    <property type="entry name" value="AMINOACYL TRNA SYNTHASE COMPLEX-INTERACTING MULTIFUNCTIONAL PROTEIN"/>
    <property type="match status" value="1"/>
</dbReference>
<dbReference type="InterPro" id="IPR042360">
    <property type="entry name" value="AIMP2"/>
</dbReference>
<evidence type="ECO:0000256" key="10">
    <source>
        <dbReference type="ARBA" id="ARBA00022917"/>
    </source>
</evidence>
<evidence type="ECO:0000256" key="6">
    <source>
        <dbReference type="ARBA" id="ARBA00022553"/>
    </source>
</evidence>
<comment type="subcellular location">
    <subcellularLocation>
        <location evidence="2">Cytoplasm</location>
        <location evidence="2">Cytosol</location>
    </subcellularLocation>
    <subcellularLocation>
        <location evidence="1">Nucleus</location>
    </subcellularLocation>
</comment>
<dbReference type="PANTHER" id="PTHR13438:SF2">
    <property type="entry name" value="AMINOACYL TRNA SYNTHASE COMPLEX-INTERACTING MULTIFUNCTIONAL PROTEIN 2"/>
    <property type="match status" value="1"/>
</dbReference>
<evidence type="ECO:0000256" key="1">
    <source>
        <dbReference type="ARBA" id="ARBA00004123"/>
    </source>
</evidence>
<evidence type="ECO:0000256" key="3">
    <source>
        <dbReference type="ARBA" id="ARBA00015852"/>
    </source>
</evidence>
<dbReference type="Pfam" id="PF16780">
    <property type="entry name" value="AIMP2_LysRS_bd"/>
    <property type="match status" value="1"/>
</dbReference>
<evidence type="ECO:0000259" key="16">
    <source>
        <dbReference type="Pfam" id="PF00043"/>
    </source>
</evidence>
<dbReference type="Pfam" id="PF18569">
    <property type="entry name" value="Thioredoxin_16"/>
    <property type="match status" value="1"/>
</dbReference>
<evidence type="ECO:0000259" key="17">
    <source>
        <dbReference type="Pfam" id="PF16780"/>
    </source>
</evidence>
<dbReference type="GO" id="GO:0005829">
    <property type="term" value="C:cytosol"/>
    <property type="evidence" value="ECO:0007669"/>
    <property type="project" value="UniProtKB-SubCell"/>
</dbReference>
<evidence type="ECO:0000256" key="15">
    <source>
        <dbReference type="ARBA" id="ARBA00046843"/>
    </source>
</evidence>
<protein>
    <recommendedName>
        <fullName evidence="3">Aminoacyl tRNA synthase complex-interacting multifunctional protein 2</fullName>
    </recommendedName>
    <alternativeName>
        <fullName evidence="13">Multisynthase complex auxiliary component p38</fullName>
    </alternativeName>
    <alternativeName>
        <fullName evidence="12">Protein JTV-1</fullName>
    </alternativeName>
</protein>
<feature type="domain" description="AIMP2 thioredoxin-like" evidence="18">
    <location>
        <begin position="112"/>
        <end position="205"/>
    </location>
</feature>
<dbReference type="GO" id="GO:0016740">
    <property type="term" value="F:transferase activity"/>
    <property type="evidence" value="ECO:0007669"/>
    <property type="project" value="UniProtKB-KW"/>
</dbReference>
<keyword evidence="6" id="KW-0597">Phosphoprotein</keyword>
<keyword evidence="7" id="KW-0053">Apoptosis</keyword>
<keyword evidence="19" id="KW-0808">Transferase</keyword>
<dbReference type="InterPro" id="IPR036282">
    <property type="entry name" value="Glutathione-S-Trfase_C_sf"/>
</dbReference>
<feature type="domain" description="Glutathione S-transferase C-terminal" evidence="16">
    <location>
        <begin position="260"/>
        <end position="311"/>
    </location>
</feature>
<evidence type="ECO:0000256" key="11">
    <source>
        <dbReference type="ARBA" id="ARBA00023242"/>
    </source>
</evidence>
<evidence type="ECO:0000256" key="5">
    <source>
        <dbReference type="ARBA" id="ARBA00022490"/>
    </source>
</evidence>
<keyword evidence="8" id="KW-0221">Differentiation</keyword>
<name>U5EZS6_9DIPT</name>
<dbReference type="InterPro" id="IPR041503">
    <property type="entry name" value="AIMP2_thioredoxin"/>
</dbReference>
<evidence type="ECO:0000256" key="14">
    <source>
        <dbReference type="ARBA" id="ARBA00045863"/>
    </source>
</evidence>
<evidence type="ECO:0000256" key="4">
    <source>
        <dbReference type="ARBA" id="ARBA00022473"/>
    </source>
</evidence>
<accession>U5EZS6</accession>
<reference evidence="19" key="1">
    <citation type="journal article" date="2014" name="Insect Biochem. Mol. Biol.">
        <title>An insight into the sialome of the frog biting fly, Corethrella appendiculata.</title>
        <authorList>
            <person name="Ribeiro J.M.C."/>
            <person name="Chagas A.C."/>
            <person name="Pham V.M."/>
            <person name="Lounibos L.P."/>
            <person name="Calvo E."/>
        </authorList>
    </citation>
    <scope>NUCLEOTIDE SEQUENCE</scope>
    <source>
        <tissue evidence="19">Salivary glands</tissue>
    </source>
</reference>
<evidence type="ECO:0000256" key="2">
    <source>
        <dbReference type="ARBA" id="ARBA00004514"/>
    </source>
</evidence>
<proteinExistence type="evidence at transcript level"/>
<dbReference type="InterPro" id="IPR031889">
    <property type="entry name" value="AIMP2_LysRS-bd"/>
</dbReference>
<keyword evidence="4" id="KW-0217">Developmental protein</keyword>
<evidence type="ECO:0000256" key="13">
    <source>
        <dbReference type="ARBA" id="ARBA00032155"/>
    </source>
</evidence>
<evidence type="ECO:0000256" key="12">
    <source>
        <dbReference type="ARBA" id="ARBA00031241"/>
    </source>
</evidence>
<comment type="subunit">
    <text evidence="15">Part of the multisynthetase complex (MSC), a multisubunit complex that groups tRNA ligases for Arg (RARS1), Asp (DARS1), Gln (QARS1), Ile (IARS1), Leu (LARS1), Lys (KARS1), Met (MARS1) the bifunctional ligase for Glu and Pro (EPRS1) and the auxiliary subunits AIMP1/p43, AIMP2/p38 and EEF1E1/p18. Interacts (via N-terminus) with KARS1. Interacts with EPRS1. Forms a linear complex that contains MARS1, EEF1E1, EPRS1 and AIMP2 that is at the core of the multisubunit complex. Binds FUBP1 (via C-terminus). Interacts in both its unphosphorylated and phosphorylated forms with p53/TP53 (via N-terminus) in the nucleus following UV irradiation. Interacts (via N-terminus) with PRKN/parkin (via first RING-type domain). Interacts with TARS3.</text>
</comment>
<dbReference type="GO" id="GO:0005634">
    <property type="term" value="C:nucleus"/>
    <property type="evidence" value="ECO:0007669"/>
    <property type="project" value="UniProtKB-SubCell"/>
</dbReference>
<dbReference type="GO" id="GO:0006915">
    <property type="term" value="P:apoptotic process"/>
    <property type="evidence" value="ECO:0007669"/>
    <property type="project" value="UniProtKB-KW"/>
</dbReference>
<feature type="domain" description="AIMP2 lysyl-tRNA synthetase binding" evidence="17">
    <location>
        <begin position="1"/>
        <end position="30"/>
    </location>
</feature>
<evidence type="ECO:0000259" key="18">
    <source>
        <dbReference type="Pfam" id="PF18569"/>
    </source>
</evidence>
<keyword evidence="10" id="KW-0648">Protein biosynthesis</keyword>
<sequence length="316" mass="36206">MYEIKPILQKVEIDLPNCMYKIKSIHATSNNVVSNNQKNYTEEMPELEELAARQAKILQQLAELKEQLLSMRTDLKLCNKPAQQQQQQSVKAQSPIKTVTKQVKLEPINVSYLKDFVVNADPATVPFSLIALKNLWLNRLNLIIECFTHSNIEKLTDDAILFQRCLEAANKNTNESLPKLKISLIWKKIDGDTEMIASPILFVPIYGETNIIRFLSRIGPNEYNYELDVMKSTEIDQLLDACHILPKVKLTKERQTIMCLLNDKLGKSKYFGGEEISMVDIAVSSTLTQFKTILSKIIAPNLKQWHKRVTEIFNIE</sequence>
<dbReference type="GO" id="GO:0030154">
    <property type="term" value="P:cell differentiation"/>
    <property type="evidence" value="ECO:0007669"/>
    <property type="project" value="UniProtKB-KW"/>
</dbReference>
<keyword evidence="11" id="KW-0539">Nucleus</keyword>
<dbReference type="EMBL" id="GANO01000235">
    <property type="protein sequence ID" value="JAB59636.1"/>
    <property type="molecule type" value="mRNA"/>
</dbReference>
<evidence type="ECO:0000256" key="9">
    <source>
        <dbReference type="ARBA" id="ARBA00022843"/>
    </source>
</evidence>
<dbReference type="Pfam" id="PF00043">
    <property type="entry name" value="GST_C"/>
    <property type="match status" value="1"/>
</dbReference>
<dbReference type="GO" id="GO:0017101">
    <property type="term" value="C:aminoacyl-tRNA synthetase multienzyme complex"/>
    <property type="evidence" value="ECO:0007669"/>
    <property type="project" value="InterPro"/>
</dbReference>
<dbReference type="SUPFAM" id="SSF47616">
    <property type="entry name" value="GST C-terminal domain-like"/>
    <property type="match status" value="1"/>
</dbReference>
<organism evidence="19">
    <name type="scientific">Corethrella appendiculata</name>
    <dbReference type="NCBI Taxonomy" id="1370023"/>
    <lineage>
        <taxon>Eukaryota</taxon>
        <taxon>Metazoa</taxon>
        <taxon>Ecdysozoa</taxon>
        <taxon>Arthropoda</taxon>
        <taxon>Hexapoda</taxon>
        <taxon>Insecta</taxon>
        <taxon>Pterygota</taxon>
        <taxon>Neoptera</taxon>
        <taxon>Endopterygota</taxon>
        <taxon>Diptera</taxon>
        <taxon>Nematocera</taxon>
        <taxon>Culicoidea</taxon>
        <taxon>Chaoboridae</taxon>
        <taxon>Corethrella</taxon>
    </lineage>
</organism>
<dbReference type="Gene3D" id="1.20.1050.130">
    <property type="match status" value="1"/>
</dbReference>
<dbReference type="AlphaFoldDB" id="U5EZS6"/>
<keyword evidence="5" id="KW-0963">Cytoplasm</keyword>
<evidence type="ECO:0000313" key="19">
    <source>
        <dbReference type="EMBL" id="JAB59636.1"/>
    </source>
</evidence>
<comment type="function">
    <text evidence="14">Required for assembly and stability of the aminoacyl-tRNA synthase complex. Mediates ubiquitination and degradation of FUBP1, a transcriptional activator of MYC, leading to MYC down-regulation which is required for aveolar type II cell differentiation. Blocks MDM2-mediated ubiquitination and degradation of p53/TP53. Functions as a proapoptotic factor.</text>
</comment>
<evidence type="ECO:0000256" key="7">
    <source>
        <dbReference type="ARBA" id="ARBA00022703"/>
    </source>
</evidence>
<keyword evidence="9" id="KW-0832">Ubl conjugation</keyword>